<sequence>MNKLMKRRSLKKILSIIISVVLVLFIGLSYVLGRLVYKGSVGSSQKIKNEDVVEVFSKEEDKPLYELEKYKHEKFMIPSSNGYDVETMFIKSNIETNKTIIIVHGIETYYFKWLKTAFGYLENGYNVVIYNQRHTGNTGGKDFTFGLYERYDLDAAVNFVKNKFPKGMIGVHGYSMGAATATMHTELNEKKKKVDFYILDSPYSEMADAVRLGIEAENIPLIPTSYIASCGNLYTKIFSGFTYDEIKPYEAVKNISVPVMLIHGTADTVCAPNNSTKIYETIPHNKKELWFIEGSKHVKGVDDVKKEYFKRIFNFINKNVEI</sequence>
<dbReference type="EMBL" id="WHJC01000525">
    <property type="protein sequence ID" value="MPQ45236.1"/>
    <property type="molecule type" value="Genomic_DNA"/>
</dbReference>
<reference evidence="2 3" key="1">
    <citation type="submission" date="2019-10" db="EMBL/GenBank/DDBJ databases">
        <title>The Genome Sequence of Clostridium tarantellae Isolated from Fish Brain.</title>
        <authorList>
            <person name="Bano L."/>
            <person name="Kiel M."/>
            <person name="Sales G."/>
            <person name="Doxey A.C."/>
            <person name="Mansfield M.J."/>
            <person name="Schiavone M."/>
            <person name="Rossetto O."/>
            <person name="Pirazzini M."/>
            <person name="Dobrindt U."/>
            <person name="Montecucco C."/>
        </authorList>
    </citation>
    <scope>NUCLEOTIDE SEQUENCE [LARGE SCALE GENOMIC DNA]</scope>
    <source>
        <strain evidence="2 3">DSM 3997</strain>
    </source>
</reference>
<dbReference type="SUPFAM" id="SSF53474">
    <property type="entry name" value="alpha/beta-Hydrolases"/>
    <property type="match status" value="1"/>
</dbReference>
<feature type="domain" description="Serine aminopeptidase S33" evidence="1">
    <location>
        <begin position="251"/>
        <end position="297"/>
    </location>
</feature>
<name>A0A6I1MP04_9CLOT</name>
<protein>
    <submittedName>
        <fullName evidence="2">Prolyl oligopeptidase family serine peptidase</fullName>
    </submittedName>
</protein>
<dbReference type="InterPro" id="IPR022742">
    <property type="entry name" value="Hydrolase_4"/>
</dbReference>
<dbReference type="Gene3D" id="3.40.50.1820">
    <property type="entry name" value="alpha/beta hydrolase"/>
    <property type="match status" value="1"/>
</dbReference>
<evidence type="ECO:0000259" key="1">
    <source>
        <dbReference type="Pfam" id="PF12146"/>
    </source>
</evidence>
<keyword evidence="3" id="KW-1185">Reference proteome</keyword>
<dbReference type="InterPro" id="IPR029058">
    <property type="entry name" value="AB_hydrolase_fold"/>
</dbReference>
<feature type="domain" description="Serine aminopeptidase S33" evidence="1">
    <location>
        <begin position="96"/>
        <end position="209"/>
    </location>
</feature>
<dbReference type="AlphaFoldDB" id="A0A6I1MP04"/>
<proteinExistence type="predicted"/>
<accession>A0A6I1MP04</accession>
<dbReference type="InterPro" id="IPR052920">
    <property type="entry name" value="DNA-binding_regulatory"/>
</dbReference>
<organism evidence="2 3">
    <name type="scientific">Clostridium tarantellae</name>
    <dbReference type="NCBI Taxonomy" id="39493"/>
    <lineage>
        <taxon>Bacteria</taxon>
        <taxon>Bacillati</taxon>
        <taxon>Bacillota</taxon>
        <taxon>Clostridia</taxon>
        <taxon>Eubacteriales</taxon>
        <taxon>Clostridiaceae</taxon>
        <taxon>Clostridium</taxon>
    </lineage>
</organism>
<dbReference type="PANTHER" id="PTHR43358">
    <property type="entry name" value="ALPHA/BETA-HYDROLASE"/>
    <property type="match status" value="1"/>
</dbReference>
<dbReference type="Proteomes" id="UP000430345">
    <property type="component" value="Unassembled WGS sequence"/>
</dbReference>
<evidence type="ECO:0000313" key="2">
    <source>
        <dbReference type="EMBL" id="MPQ45236.1"/>
    </source>
</evidence>
<comment type="caution">
    <text evidence="2">The sequence shown here is derived from an EMBL/GenBank/DDBJ whole genome shotgun (WGS) entry which is preliminary data.</text>
</comment>
<dbReference type="PANTHER" id="PTHR43358:SF5">
    <property type="entry name" value="EXPORTED PROTEIN"/>
    <property type="match status" value="1"/>
</dbReference>
<evidence type="ECO:0000313" key="3">
    <source>
        <dbReference type="Proteomes" id="UP000430345"/>
    </source>
</evidence>
<dbReference type="OrthoDB" id="9776685at2"/>
<gene>
    <name evidence="2" type="ORF">GBZ86_16085</name>
</gene>
<dbReference type="Pfam" id="PF12146">
    <property type="entry name" value="Hydrolase_4"/>
    <property type="match status" value="2"/>
</dbReference>